<keyword evidence="3 9" id="KW-0689">Ribosomal protein</keyword>
<evidence type="ECO:0000313" key="9">
    <source>
        <dbReference type="EMBL" id="KAK4044503.1"/>
    </source>
</evidence>
<keyword evidence="2" id="KW-0809">Transit peptide</keyword>
<evidence type="ECO:0000256" key="8">
    <source>
        <dbReference type="SAM" id="MobiDB-lite"/>
    </source>
</evidence>
<evidence type="ECO:0000256" key="6">
    <source>
        <dbReference type="ARBA" id="ARBA00033752"/>
    </source>
</evidence>
<gene>
    <name evidence="9" type="ORF">C8A01DRAFT_31286</name>
</gene>
<evidence type="ECO:0000256" key="1">
    <source>
        <dbReference type="ARBA" id="ARBA00004173"/>
    </source>
</evidence>
<dbReference type="PANTHER" id="PTHR28595:SF1">
    <property type="entry name" value="LARGE RIBOSOMAL SUBUNIT PROTEIN ML54"/>
    <property type="match status" value="1"/>
</dbReference>
<dbReference type="InterPro" id="IPR013870">
    <property type="entry name" value="Ribosomal_mL54"/>
</dbReference>
<protein>
    <recommendedName>
        <fullName evidence="7">Large ribosomal subunit protein mL54</fullName>
    </recommendedName>
</protein>
<evidence type="ECO:0000256" key="5">
    <source>
        <dbReference type="ARBA" id="ARBA00023274"/>
    </source>
</evidence>
<reference evidence="10" key="1">
    <citation type="journal article" date="2023" name="Mol. Phylogenet. Evol.">
        <title>Genome-scale phylogeny and comparative genomics of the fungal order Sordariales.</title>
        <authorList>
            <person name="Hensen N."/>
            <person name="Bonometti L."/>
            <person name="Westerberg I."/>
            <person name="Brannstrom I.O."/>
            <person name="Guillou S."/>
            <person name="Cros-Aarteil S."/>
            <person name="Calhoun S."/>
            <person name="Haridas S."/>
            <person name="Kuo A."/>
            <person name="Mondo S."/>
            <person name="Pangilinan J."/>
            <person name="Riley R."/>
            <person name="LaButti K."/>
            <person name="Andreopoulos B."/>
            <person name="Lipzen A."/>
            <person name="Chen C."/>
            <person name="Yan M."/>
            <person name="Daum C."/>
            <person name="Ng V."/>
            <person name="Clum A."/>
            <person name="Steindorff A."/>
            <person name="Ohm R.A."/>
            <person name="Martin F."/>
            <person name="Silar P."/>
            <person name="Natvig D.O."/>
            <person name="Lalanne C."/>
            <person name="Gautier V."/>
            <person name="Ament-Velasquez S.L."/>
            <person name="Kruys A."/>
            <person name="Hutchinson M.I."/>
            <person name="Powell A.J."/>
            <person name="Barry K."/>
            <person name="Miller A.N."/>
            <person name="Grigoriev I.V."/>
            <person name="Debuchy R."/>
            <person name="Gladieux P."/>
            <person name="Hiltunen Thoren M."/>
            <person name="Johannesson H."/>
        </authorList>
    </citation>
    <scope>NUCLEOTIDE SEQUENCE [LARGE SCALE GENOMIC DNA]</scope>
    <source>
        <strain evidence="10">CBS 284.82</strain>
    </source>
</reference>
<evidence type="ECO:0000313" key="10">
    <source>
        <dbReference type="Proteomes" id="UP001303115"/>
    </source>
</evidence>
<dbReference type="GO" id="GO:0005762">
    <property type="term" value="C:mitochondrial large ribosomal subunit"/>
    <property type="evidence" value="ECO:0007669"/>
    <property type="project" value="TreeGrafter"/>
</dbReference>
<comment type="caution">
    <text evidence="9">The sequence shown here is derived from an EMBL/GenBank/DDBJ whole genome shotgun (WGS) entry which is preliminary data.</text>
</comment>
<dbReference type="AlphaFoldDB" id="A0AAN6PR89"/>
<comment type="subcellular location">
    <subcellularLocation>
        <location evidence="1">Mitochondrion</location>
    </subcellularLocation>
</comment>
<dbReference type="GO" id="GO:0003735">
    <property type="term" value="F:structural constituent of ribosome"/>
    <property type="evidence" value="ECO:0007669"/>
    <property type="project" value="TreeGrafter"/>
</dbReference>
<accession>A0AAN6PR89</accession>
<proteinExistence type="inferred from homology"/>
<evidence type="ECO:0000256" key="2">
    <source>
        <dbReference type="ARBA" id="ARBA00022946"/>
    </source>
</evidence>
<dbReference type="PANTHER" id="PTHR28595">
    <property type="entry name" value="39S RIBOSOMAL PROTEIN L54, MITOCHONDRIAL"/>
    <property type="match status" value="1"/>
</dbReference>
<evidence type="ECO:0000256" key="4">
    <source>
        <dbReference type="ARBA" id="ARBA00023128"/>
    </source>
</evidence>
<comment type="similarity">
    <text evidence="6">Belongs to the mitochondrion-specific ribosomal protein mL54 family.</text>
</comment>
<keyword evidence="4" id="KW-0496">Mitochondrion</keyword>
<evidence type="ECO:0000256" key="3">
    <source>
        <dbReference type="ARBA" id="ARBA00022980"/>
    </source>
</evidence>
<feature type="region of interest" description="Disordered" evidence="8">
    <location>
        <begin position="128"/>
        <end position="175"/>
    </location>
</feature>
<dbReference type="EMBL" id="MU854318">
    <property type="protein sequence ID" value="KAK4044503.1"/>
    <property type="molecule type" value="Genomic_DNA"/>
</dbReference>
<sequence length="315" mass="34557">MPTPESEAFLAKKPKVPPTFDGVDYDDTKRLKQAQDAIIREQWVQVMMGRLVREELSKCYYREGVNHLEKCGRLRERYLELLANAKVKGYLFEQQNYFSKDGFTTRQITAQPLARTSAAAATRPFTTTLTTRNAAPSPAAAAPATASASASDESSSTPDLTPLTPPAADSSAPSLSSCPAGTVLNGLNYFKGKTDPVALADDAYPAWLWKCLEVQKKADAAADADAGDEFSKSKKQRRLALKRQRLQEARLLASGDLEALVPKIPLQKQTVNLPAAAVGDLGQALEAVDKREELRQAMRKERRAKIKEANYLKAM</sequence>
<dbReference type="Proteomes" id="UP001303115">
    <property type="component" value="Unassembled WGS sequence"/>
</dbReference>
<keyword evidence="5" id="KW-0687">Ribonucleoprotein</keyword>
<evidence type="ECO:0000256" key="7">
    <source>
        <dbReference type="ARBA" id="ARBA00035179"/>
    </source>
</evidence>
<name>A0AAN6PR89_9PEZI</name>
<keyword evidence="10" id="KW-1185">Reference proteome</keyword>
<dbReference type="Pfam" id="PF08561">
    <property type="entry name" value="Ribosomal_L37"/>
    <property type="match status" value="1"/>
</dbReference>
<organism evidence="9 10">
    <name type="scientific">Parachaetomium inaequale</name>
    <dbReference type="NCBI Taxonomy" id="2588326"/>
    <lineage>
        <taxon>Eukaryota</taxon>
        <taxon>Fungi</taxon>
        <taxon>Dikarya</taxon>
        <taxon>Ascomycota</taxon>
        <taxon>Pezizomycotina</taxon>
        <taxon>Sordariomycetes</taxon>
        <taxon>Sordariomycetidae</taxon>
        <taxon>Sordariales</taxon>
        <taxon>Chaetomiaceae</taxon>
        <taxon>Parachaetomium</taxon>
    </lineage>
</organism>